<evidence type="ECO:0000313" key="1">
    <source>
        <dbReference type="EMBL" id="RKN78247.1"/>
    </source>
</evidence>
<dbReference type="EMBL" id="RBAH01000019">
    <property type="protein sequence ID" value="RKN78247.1"/>
    <property type="molecule type" value="Genomic_DNA"/>
</dbReference>
<proteinExistence type="predicted"/>
<dbReference type="Proteomes" id="UP000282311">
    <property type="component" value="Unassembled WGS sequence"/>
</dbReference>
<keyword evidence="2" id="KW-1185">Reference proteome</keyword>
<evidence type="ECO:0000313" key="2">
    <source>
        <dbReference type="Proteomes" id="UP000282311"/>
    </source>
</evidence>
<protein>
    <submittedName>
        <fullName evidence="1">Uncharacterized protein</fullName>
    </submittedName>
</protein>
<dbReference type="AlphaFoldDB" id="A0A3B0C3A3"/>
<accession>A0A3B0C3A3</accession>
<name>A0A3B0C3A3_9BACL</name>
<organism evidence="1 2">
    <name type="scientific">Paenibacillus ginsengarvi</name>
    <dbReference type="NCBI Taxonomy" id="400777"/>
    <lineage>
        <taxon>Bacteria</taxon>
        <taxon>Bacillati</taxon>
        <taxon>Bacillota</taxon>
        <taxon>Bacilli</taxon>
        <taxon>Bacillales</taxon>
        <taxon>Paenibacillaceae</taxon>
        <taxon>Paenibacillus</taxon>
    </lineage>
</organism>
<sequence length="97" mass="10735">MDEPNITLAEPFCKESRTSDSGINRLSQQQHPIRSSEYAMMLVISLLFSTTAKIAASESLLADPICNSAMNPFPPQFLVQKAFIFANFVVYFGSELA</sequence>
<gene>
    <name evidence="1" type="ORF">D7M11_23350</name>
</gene>
<comment type="caution">
    <text evidence="1">The sequence shown here is derived from an EMBL/GenBank/DDBJ whole genome shotgun (WGS) entry which is preliminary data.</text>
</comment>
<reference evidence="1 2" key="1">
    <citation type="journal article" date="2007" name="Int. J. Syst. Evol. Microbiol.">
        <title>Paenibacillus ginsengarvi sp. nov., isolated from soil from ginseng cultivation.</title>
        <authorList>
            <person name="Yoon M.H."/>
            <person name="Ten L.N."/>
            <person name="Im W.T."/>
        </authorList>
    </citation>
    <scope>NUCLEOTIDE SEQUENCE [LARGE SCALE GENOMIC DNA]</scope>
    <source>
        <strain evidence="1 2">KCTC 13059</strain>
    </source>
</reference>